<dbReference type="AlphaFoldDB" id="A0A318E3W8"/>
<gene>
    <name evidence="1" type="ORF">C8D93_109192</name>
</gene>
<dbReference type="Proteomes" id="UP000248330">
    <property type="component" value="Unassembled WGS sequence"/>
</dbReference>
<sequence>MFDDGELRDDDGLSWLIVGASLNDGACNASDMRDFWERAVGDEAPSEKFVRGFAEGVKEIFEKL</sequence>
<dbReference type="RefSeq" id="WP_110266191.1">
    <property type="nucleotide sequence ID" value="NZ_CAKZQT010000001.1"/>
</dbReference>
<name>A0A318E3W8_9GAMM</name>
<proteinExistence type="predicted"/>
<keyword evidence="2" id="KW-1185">Reference proteome</keyword>
<protein>
    <submittedName>
        <fullName evidence="1">Uncharacterized protein</fullName>
    </submittedName>
</protein>
<organism evidence="1 2">
    <name type="scientific">Sinimarinibacterium flocculans</name>
    <dbReference type="NCBI Taxonomy" id="985250"/>
    <lineage>
        <taxon>Bacteria</taxon>
        <taxon>Pseudomonadati</taxon>
        <taxon>Pseudomonadota</taxon>
        <taxon>Gammaproteobacteria</taxon>
        <taxon>Nevskiales</taxon>
        <taxon>Nevskiaceae</taxon>
        <taxon>Sinimarinibacterium</taxon>
    </lineage>
</organism>
<reference evidence="1 2" key="1">
    <citation type="submission" date="2018-04" db="EMBL/GenBank/DDBJ databases">
        <title>Genomic Encyclopedia of Type Strains, Phase IV (KMG-IV): sequencing the most valuable type-strain genomes for metagenomic binning, comparative biology and taxonomic classification.</title>
        <authorList>
            <person name="Goeker M."/>
        </authorList>
    </citation>
    <scope>NUCLEOTIDE SEQUENCE [LARGE SCALE GENOMIC DNA]</scope>
    <source>
        <strain evidence="1 2">DSM 104150</strain>
    </source>
</reference>
<dbReference type="EMBL" id="QICN01000009">
    <property type="protein sequence ID" value="PXV65812.1"/>
    <property type="molecule type" value="Genomic_DNA"/>
</dbReference>
<comment type="caution">
    <text evidence="1">The sequence shown here is derived from an EMBL/GenBank/DDBJ whole genome shotgun (WGS) entry which is preliminary data.</text>
</comment>
<evidence type="ECO:0000313" key="1">
    <source>
        <dbReference type="EMBL" id="PXV65812.1"/>
    </source>
</evidence>
<accession>A0A318E3W8</accession>
<evidence type="ECO:0000313" key="2">
    <source>
        <dbReference type="Proteomes" id="UP000248330"/>
    </source>
</evidence>